<dbReference type="InterPro" id="IPR005612">
    <property type="entry name" value="CCAAT-binding_factor"/>
</dbReference>
<feature type="region of interest" description="Disordered" evidence="2">
    <location>
        <begin position="1"/>
        <end position="38"/>
    </location>
</feature>
<dbReference type="InterPro" id="IPR040155">
    <property type="entry name" value="CEBPZ/Mak21-like"/>
</dbReference>
<dbReference type="Pfam" id="PF03914">
    <property type="entry name" value="CBF"/>
    <property type="match status" value="1"/>
</dbReference>
<dbReference type="OrthoDB" id="28947at2759"/>
<evidence type="ECO:0000256" key="1">
    <source>
        <dbReference type="ARBA" id="ARBA00007797"/>
    </source>
</evidence>
<feature type="compositionally biased region" description="Basic and acidic residues" evidence="2">
    <location>
        <begin position="803"/>
        <end position="812"/>
    </location>
</feature>
<accession>A0A9P4SHN7</accession>
<name>A0A9P4SHN7_9PEZI</name>
<comment type="similarity">
    <text evidence="1">Belongs to the CBF/MAK21 family.</text>
</comment>
<dbReference type="InterPro" id="IPR016024">
    <property type="entry name" value="ARM-type_fold"/>
</dbReference>
<gene>
    <name evidence="4" type="ORF">M501DRAFT_998879</name>
</gene>
<dbReference type="PANTHER" id="PTHR12048:SF0">
    <property type="entry name" value="CCAAT_ENHANCER-BINDING PROTEIN ZETA"/>
    <property type="match status" value="1"/>
</dbReference>
<evidence type="ECO:0000313" key="4">
    <source>
        <dbReference type="EMBL" id="KAF2842544.1"/>
    </source>
</evidence>
<reference evidence="4" key="1">
    <citation type="journal article" date="2020" name="Stud. Mycol.">
        <title>101 Dothideomycetes genomes: a test case for predicting lifestyles and emergence of pathogens.</title>
        <authorList>
            <person name="Haridas S."/>
            <person name="Albert R."/>
            <person name="Binder M."/>
            <person name="Bloem J."/>
            <person name="Labutti K."/>
            <person name="Salamov A."/>
            <person name="Andreopoulos B."/>
            <person name="Baker S."/>
            <person name="Barry K."/>
            <person name="Bills G."/>
            <person name="Bluhm B."/>
            <person name="Cannon C."/>
            <person name="Castanera R."/>
            <person name="Culley D."/>
            <person name="Daum C."/>
            <person name="Ezra D."/>
            <person name="Gonzalez J."/>
            <person name="Henrissat B."/>
            <person name="Kuo A."/>
            <person name="Liang C."/>
            <person name="Lipzen A."/>
            <person name="Lutzoni F."/>
            <person name="Magnuson J."/>
            <person name="Mondo S."/>
            <person name="Nolan M."/>
            <person name="Ohm R."/>
            <person name="Pangilinan J."/>
            <person name="Park H.-J."/>
            <person name="Ramirez L."/>
            <person name="Alfaro M."/>
            <person name="Sun H."/>
            <person name="Tritt A."/>
            <person name="Yoshinaga Y."/>
            <person name="Zwiers L.-H."/>
            <person name="Turgeon B."/>
            <person name="Goodwin S."/>
            <person name="Spatafora J."/>
            <person name="Crous P."/>
            <person name="Grigoriev I."/>
        </authorList>
    </citation>
    <scope>NUCLEOTIDE SEQUENCE</scope>
    <source>
        <strain evidence="4">CBS 101060</strain>
    </source>
</reference>
<feature type="compositionally biased region" description="Acidic residues" evidence="2">
    <location>
        <begin position="793"/>
        <end position="802"/>
    </location>
</feature>
<feature type="domain" description="CCAAT-binding factor" evidence="3">
    <location>
        <begin position="447"/>
        <end position="623"/>
    </location>
</feature>
<keyword evidence="5" id="KW-1185">Reference proteome</keyword>
<dbReference type="EMBL" id="MU006090">
    <property type="protein sequence ID" value="KAF2842544.1"/>
    <property type="molecule type" value="Genomic_DNA"/>
</dbReference>
<organism evidence="4 5">
    <name type="scientific">Patellaria atrata CBS 101060</name>
    <dbReference type="NCBI Taxonomy" id="1346257"/>
    <lineage>
        <taxon>Eukaryota</taxon>
        <taxon>Fungi</taxon>
        <taxon>Dikarya</taxon>
        <taxon>Ascomycota</taxon>
        <taxon>Pezizomycotina</taxon>
        <taxon>Dothideomycetes</taxon>
        <taxon>Dothideomycetes incertae sedis</taxon>
        <taxon>Patellariales</taxon>
        <taxon>Patellariaceae</taxon>
        <taxon>Patellaria</taxon>
    </lineage>
</organism>
<feature type="compositionally biased region" description="Low complexity" evidence="2">
    <location>
        <begin position="359"/>
        <end position="373"/>
    </location>
</feature>
<dbReference type="SUPFAM" id="SSF48371">
    <property type="entry name" value="ARM repeat"/>
    <property type="match status" value="1"/>
</dbReference>
<feature type="region of interest" description="Disordered" evidence="2">
    <location>
        <begin position="359"/>
        <end position="395"/>
    </location>
</feature>
<protein>
    <submittedName>
        <fullName evidence="4">CBF-domain-containing protein</fullName>
    </submittedName>
</protein>
<evidence type="ECO:0000313" key="5">
    <source>
        <dbReference type="Proteomes" id="UP000799429"/>
    </source>
</evidence>
<feature type="region of interest" description="Disordered" evidence="2">
    <location>
        <begin position="724"/>
        <end position="817"/>
    </location>
</feature>
<dbReference type="AlphaFoldDB" id="A0A9P4SHN7"/>
<feature type="region of interest" description="Disordered" evidence="2">
    <location>
        <begin position="554"/>
        <end position="596"/>
    </location>
</feature>
<comment type="caution">
    <text evidence="4">The sequence shown here is derived from an EMBL/GenBank/DDBJ whole genome shotgun (WGS) entry which is preliminary data.</text>
</comment>
<feature type="compositionally biased region" description="Basic and acidic residues" evidence="2">
    <location>
        <begin position="9"/>
        <end position="18"/>
    </location>
</feature>
<feature type="compositionally biased region" description="Acidic residues" evidence="2">
    <location>
        <begin position="554"/>
        <end position="569"/>
    </location>
</feature>
<proteinExistence type="inferred from homology"/>
<evidence type="ECO:0000259" key="3">
    <source>
        <dbReference type="Pfam" id="PF03914"/>
    </source>
</evidence>
<sequence length="898" mass="101469">MGKKRKASARPDGDESRAPEAAGKPIRGASSKQKTVKEEKSCLIFEPRPDWHAAELPKLPIAEDASPLPRDICNELQHYADEILEADSATYKATRIDTSSSKKFMSTIMESGTLEDKVSAQTLLIQESPVHTRKVFENLLTLSKKKNRNQALLALSALKDLLGRGVILPPERKLRAFARQPELISAFKGRPQKWVRGDRLPGKVEKAHLISWAYEDWLKKTYFDVLEILEQWCNDEITYSRSRAVTFVWELLKEKPEQEENLLRLLIYKLGDLDKKIASRASHLILQLETLHPLMKSVIINAIQSELLFKPGQSSHAKYYAIITLNQTILNIKEHEVANKLLETYFSLFIELLEKTNSNNSKNDSKPAGKNGVTQGGGGKPGKKAKQKLKEKEKQNEAEIQLGDKMIAQVLTGVNRAFPFANTDDATFESQLDTIFRVTHSSNFNTSIQALMLIQQITQSKAYAADRFYRTLYESLLDSRLLTSSKQVMYLNLLYRSLKADVSIKRVKAFVKRLLQVVSLHEPPFVCGVLFLIQELETTFPSIRATIEQAEHDGEDEEEHFYDAPEEGADVSTAQRKLQEKSKGSNSYDSRKRDPEHSNAEKSCLWEINPFMSHFHPTVSLYASRIITNTPMTSKPDPTLHTLIHFLDRFVYRNAKSKAGSTRGTSIMQPLAGTSASDLLIKERYHGKLEVPLNTEAFWKKKIEDVSVDEVFFHAYFNQAGKARIGKKKKDTQKDGDESGDEEDEEEEIWKALVDSKPEIEGDEDEDMDDGFEDLMSDDEGGINLEDGRSDDENSLLLDDSDEISHVDGQERSEDDFDAVVLDSDEDAFIQSDDDIPSDMDIIPNEDQDSAAVLEGIQKSKKGEDTKGKSKKRRKLKHLPTFASAEDYAKLIGDDDDV</sequence>
<dbReference type="Proteomes" id="UP000799429">
    <property type="component" value="Unassembled WGS sequence"/>
</dbReference>
<dbReference type="GO" id="GO:0005634">
    <property type="term" value="C:nucleus"/>
    <property type="evidence" value="ECO:0007669"/>
    <property type="project" value="TreeGrafter"/>
</dbReference>
<dbReference type="PANTHER" id="PTHR12048">
    <property type="entry name" value="CCAAT-BINDING FACTOR-RELATED"/>
    <property type="match status" value="1"/>
</dbReference>
<feature type="compositionally biased region" description="Acidic residues" evidence="2">
    <location>
        <begin position="761"/>
        <end position="781"/>
    </location>
</feature>
<feature type="region of interest" description="Disordered" evidence="2">
    <location>
        <begin position="857"/>
        <end position="876"/>
    </location>
</feature>
<feature type="compositionally biased region" description="Basic and acidic residues" evidence="2">
    <location>
        <begin position="577"/>
        <end position="596"/>
    </location>
</feature>
<evidence type="ECO:0000256" key="2">
    <source>
        <dbReference type="SAM" id="MobiDB-lite"/>
    </source>
</evidence>
<feature type="compositionally biased region" description="Acidic residues" evidence="2">
    <location>
        <begin position="738"/>
        <end position="748"/>
    </location>
</feature>